<feature type="region of interest" description="Disordered" evidence="1">
    <location>
        <begin position="122"/>
        <end position="156"/>
    </location>
</feature>
<evidence type="ECO:0008006" key="6">
    <source>
        <dbReference type="Google" id="ProtNLM"/>
    </source>
</evidence>
<dbReference type="EMBL" id="JBFTWV010000048">
    <property type="protein sequence ID" value="KAL2794189.1"/>
    <property type="molecule type" value="Genomic_DNA"/>
</dbReference>
<reference evidence="4 5" key="1">
    <citation type="submission" date="2024-07" db="EMBL/GenBank/DDBJ databases">
        <title>Section-level genome sequencing and comparative genomics of Aspergillus sections Usti and Cavernicolus.</title>
        <authorList>
            <consortium name="Lawrence Berkeley National Laboratory"/>
            <person name="Nybo J.L."/>
            <person name="Vesth T.C."/>
            <person name="Theobald S."/>
            <person name="Frisvad J.C."/>
            <person name="Larsen T.O."/>
            <person name="Kjaerboelling I."/>
            <person name="Rothschild-Mancinelli K."/>
            <person name="Lyhne E.K."/>
            <person name="Kogle M.E."/>
            <person name="Barry K."/>
            <person name="Clum A."/>
            <person name="Na H."/>
            <person name="Ledsgaard L."/>
            <person name="Lin J."/>
            <person name="Lipzen A."/>
            <person name="Kuo A."/>
            <person name="Riley R."/>
            <person name="Mondo S."/>
            <person name="Labutti K."/>
            <person name="Haridas S."/>
            <person name="Pangalinan J."/>
            <person name="Salamov A.A."/>
            <person name="Simmons B.A."/>
            <person name="Magnuson J.K."/>
            <person name="Chen J."/>
            <person name="Drula E."/>
            <person name="Henrissat B."/>
            <person name="Wiebenga A."/>
            <person name="Lubbers R.J."/>
            <person name="Gomes A.C."/>
            <person name="Makela M.R."/>
            <person name="Stajich J."/>
            <person name="Grigoriev I.V."/>
            <person name="Mortensen U.H."/>
            <person name="De Vries R.P."/>
            <person name="Baker S.E."/>
            <person name="Andersen M.R."/>
        </authorList>
    </citation>
    <scope>NUCLEOTIDE SEQUENCE [LARGE SCALE GENOMIC DNA]</scope>
    <source>
        <strain evidence="4 5">CBS 209.92</strain>
    </source>
</reference>
<keyword evidence="5" id="KW-1185">Reference proteome</keyword>
<gene>
    <name evidence="4" type="ORF">BJX66DRAFT_206803</name>
</gene>
<dbReference type="Proteomes" id="UP001610563">
    <property type="component" value="Unassembled WGS sequence"/>
</dbReference>
<evidence type="ECO:0000256" key="1">
    <source>
        <dbReference type="SAM" id="MobiDB-lite"/>
    </source>
</evidence>
<feature type="domain" description="PEX14-like helix-turn-helix" evidence="3">
    <location>
        <begin position="37"/>
        <end position="108"/>
    </location>
</feature>
<protein>
    <recommendedName>
        <fullName evidence="6">MYB DNA-binding domain protein</fullName>
    </recommendedName>
</protein>
<proteinExistence type="predicted"/>
<accession>A0ABR4G660</accession>
<name>A0ABR4G660_9EURO</name>
<dbReference type="PANTHER" id="PTHR36855:SF1">
    <property type="entry name" value="PEROXISOME MEMBRANE ANCHOR PROTEIN PEX14P N-TERMINAL DOMAIN-CONTAINING PROTEIN"/>
    <property type="match status" value="1"/>
</dbReference>
<evidence type="ECO:0000313" key="4">
    <source>
        <dbReference type="EMBL" id="KAL2794189.1"/>
    </source>
</evidence>
<evidence type="ECO:0000259" key="3">
    <source>
        <dbReference type="Pfam" id="PF25871"/>
    </source>
</evidence>
<sequence>MNPAAEQASEDLSPPPHQSISTTPQAPPTEPHRPEIDLYERLRTYPFMTDREFATGLAIILGHPETPASEEEISHDDDLVLQAKCYYFTRKANLASPLNVADYKLWLGARVGSDTLGEQSYNSATTGNISSVTAAPSPPTNSDQQPAQSSSQEPTYPTSFSHIVELITTGQPIPGIQEIPDTLLTGQGAASEKPKRRKPWEKEESAEVFKAAP</sequence>
<feature type="region of interest" description="Disordered" evidence="1">
    <location>
        <begin position="171"/>
        <end position="213"/>
    </location>
</feature>
<dbReference type="InterPro" id="IPR058841">
    <property type="entry name" value="HTH_76"/>
</dbReference>
<evidence type="ECO:0000313" key="5">
    <source>
        <dbReference type="Proteomes" id="UP001610563"/>
    </source>
</evidence>
<feature type="region of interest" description="Disordered" evidence="1">
    <location>
        <begin position="1"/>
        <end position="33"/>
    </location>
</feature>
<dbReference type="Pfam" id="PF25871">
    <property type="entry name" value="HTH_76"/>
    <property type="match status" value="1"/>
</dbReference>
<comment type="caution">
    <text evidence="4">The sequence shown here is derived from an EMBL/GenBank/DDBJ whole genome shotgun (WGS) entry which is preliminary data.</text>
</comment>
<dbReference type="PANTHER" id="PTHR36855">
    <property type="entry name" value="CHROMOSOME 10, WHOLE GENOME SHOTGUN SEQUENCE"/>
    <property type="match status" value="1"/>
</dbReference>
<feature type="domain" description="Peroxisomal membrane protein PEX14-like KPWE" evidence="2">
    <location>
        <begin position="155"/>
        <end position="202"/>
    </location>
</feature>
<evidence type="ECO:0000259" key="2">
    <source>
        <dbReference type="Pfam" id="PF17733"/>
    </source>
</evidence>
<dbReference type="Pfam" id="PF17733">
    <property type="entry name" value="KPWE_dom"/>
    <property type="match status" value="1"/>
</dbReference>
<organism evidence="4 5">
    <name type="scientific">Aspergillus keveii</name>
    <dbReference type="NCBI Taxonomy" id="714993"/>
    <lineage>
        <taxon>Eukaryota</taxon>
        <taxon>Fungi</taxon>
        <taxon>Dikarya</taxon>
        <taxon>Ascomycota</taxon>
        <taxon>Pezizomycotina</taxon>
        <taxon>Eurotiomycetes</taxon>
        <taxon>Eurotiomycetidae</taxon>
        <taxon>Eurotiales</taxon>
        <taxon>Aspergillaceae</taxon>
        <taxon>Aspergillus</taxon>
        <taxon>Aspergillus subgen. Nidulantes</taxon>
    </lineage>
</organism>
<dbReference type="InterPro" id="IPR040554">
    <property type="entry name" value="KPWE_PEX14_dom"/>
</dbReference>